<evidence type="ECO:0000313" key="2">
    <source>
        <dbReference type="Proteomes" id="UP000012153"/>
    </source>
</evidence>
<dbReference type="Proteomes" id="UP000012153">
    <property type="component" value="Unassembled WGS sequence"/>
</dbReference>
<dbReference type="AlphaFoldDB" id="M6U1E2"/>
<proteinExistence type="predicted"/>
<comment type="caution">
    <text evidence="1">The sequence shown here is derived from an EMBL/GenBank/DDBJ whole genome shotgun (WGS) entry which is preliminary data.</text>
</comment>
<reference evidence="1 2" key="1">
    <citation type="submission" date="2013-01" db="EMBL/GenBank/DDBJ databases">
        <authorList>
            <person name="Harkins D.M."/>
            <person name="Durkin A.S."/>
            <person name="Brinkac L.M."/>
            <person name="Haft D.H."/>
            <person name="Selengut J.D."/>
            <person name="Sanka R."/>
            <person name="DePew J."/>
            <person name="Purushe J."/>
            <person name="Matthias M.A."/>
            <person name="Vinetz J.M."/>
            <person name="Sutton G.G."/>
            <person name="Nierman W.C."/>
            <person name="Fouts D.E."/>
        </authorList>
    </citation>
    <scope>NUCLEOTIDE SEQUENCE [LARGE SCALE GENOMIC DNA]</scope>
    <source>
        <strain evidence="1 2">ZUN142</strain>
    </source>
</reference>
<organism evidence="1 2">
    <name type="scientific">Leptospira noguchii serovar Autumnalis str. ZUN142</name>
    <dbReference type="NCBI Taxonomy" id="1085540"/>
    <lineage>
        <taxon>Bacteria</taxon>
        <taxon>Pseudomonadati</taxon>
        <taxon>Spirochaetota</taxon>
        <taxon>Spirochaetia</taxon>
        <taxon>Leptospirales</taxon>
        <taxon>Leptospiraceae</taxon>
        <taxon>Leptospira</taxon>
    </lineage>
</organism>
<dbReference type="EMBL" id="AHOP02000063">
    <property type="protein sequence ID" value="EMO38847.1"/>
    <property type="molecule type" value="Genomic_DNA"/>
</dbReference>
<sequence>MLETHIFGKPFLILLRPAHVNYENHFGNCTHCNGKTGLASQT</sequence>
<name>M6U1E2_9LEPT</name>
<protein>
    <submittedName>
        <fullName evidence="1">Uncharacterized protein</fullName>
    </submittedName>
</protein>
<accession>M6U1E2</accession>
<gene>
    <name evidence="1" type="ORF">LEP1GSC186_2888</name>
</gene>
<evidence type="ECO:0000313" key="1">
    <source>
        <dbReference type="EMBL" id="EMO38847.1"/>
    </source>
</evidence>